<feature type="transmembrane region" description="Helical" evidence="1">
    <location>
        <begin position="206"/>
        <end position="228"/>
    </location>
</feature>
<dbReference type="RefSeq" id="WP_378191076.1">
    <property type="nucleotide sequence ID" value="NZ_JBHMBK010000005.1"/>
</dbReference>
<name>A0ABV5U391_9PSEU</name>
<dbReference type="EMBL" id="JBHMBK010000005">
    <property type="protein sequence ID" value="MFB9684348.1"/>
    <property type="molecule type" value="Genomic_DNA"/>
</dbReference>
<feature type="transmembrane region" description="Helical" evidence="1">
    <location>
        <begin position="128"/>
        <end position="146"/>
    </location>
</feature>
<proteinExistence type="predicted"/>
<sequence length="308" mass="32933">MPEPPHEPEEERAQFARRLHFRLISRPLLVFAYLIAVIAVGVALNLAIGRRPASLPDLPPIAWTTITAGPILALMSVIYLAFKYSSQNTERASTHSEPNYPARAIFWSGILLLTVAGVLAVGLSLSPIGWTLVLLLEIVGIGTTVASTELTLRALAAIHSAGTAATTGETSLESEVEDWRLRGIYRDVTVAAITYRKSAKQWTRTNYGLGFLAAIFSGGSGITSLSAASPAVKTVFAVLAVIGAALSSLNTSLGANEAQAESKLTATKLEALAREIRWAVSSTGNEPPIERYVAEFNYLTTARLDNTN</sequence>
<comment type="caution">
    <text evidence="2">The sequence shown here is derived from an EMBL/GenBank/DDBJ whole genome shotgun (WGS) entry which is preliminary data.</text>
</comment>
<evidence type="ECO:0008006" key="4">
    <source>
        <dbReference type="Google" id="ProtNLM"/>
    </source>
</evidence>
<evidence type="ECO:0000313" key="2">
    <source>
        <dbReference type="EMBL" id="MFB9684348.1"/>
    </source>
</evidence>
<evidence type="ECO:0000313" key="3">
    <source>
        <dbReference type="Proteomes" id="UP001589535"/>
    </source>
</evidence>
<feature type="transmembrane region" description="Helical" evidence="1">
    <location>
        <begin position="28"/>
        <end position="48"/>
    </location>
</feature>
<accession>A0ABV5U391</accession>
<feature type="transmembrane region" description="Helical" evidence="1">
    <location>
        <begin position="60"/>
        <end position="82"/>
    </location>
</feature>
<keyword evidence="3" id="KW-1185">Reference proteome</keyword>
<keyword evidence="1" id="KW-1133">Transmembrane helix</keyword>
<keyword evidence="1" id="KW-0472">Membrane</keyword>
<evidence type="ECO:0000256" key="1">
    <source>
        <dbReference type="SAM" id="Phobius"/>
    </source>
</evidence>
<feature type="transmembrane region" description="Helical" evidence="1">
    <location>
        <begin position="234"/>
        <end position="253"/>
    </location>
</feature>
<keyword evidence="1" id="KW-0812">Transmembrane</keyword>
<feature type="transmembrane region" description="Helical" evidence="1">
    <location>
        <begin position="103"/>
        <end position="122"/>
    </location>
</feature>
<gene>
    <name evidence="2" type="ORF">ACFFTO_09155</name>
</gene>
<protein>
    <recommendedName>
        <fullName evidence="4">SMODS and SLOG-associating 2TM effector domain-containing protein</fullName>
    </recommendedName>
</protein>
<dbReference type="Proteomes" id="UP001589535">
    <property type="component" value="Unassembled WGS sequence"/>
</dbReference>
<reference evidence="2 3" key="1">
    <citation type="submission" date="2024-09" db="EMBL/GenBank/DDBJ databases">
        <authorList>
            <person name="Sun Q."/>
            <person name="Mori K."/>
        </authorList>
    </citation>
    <scope>NUCLEOTIDE SEQUENCE [LARGE SCALE GENOMIC DNA]</scope>
    <source>
        <strain evidence="2 3">JCM 13852</strain>
    </source>
</reference>
<organism evidence="2 3">
    <name type="scientific">Amycolatopsis plumensis</name>
    <dbReference type="NCBI Taxonomy" id="236508"/>
    <lineage>
        <taxon>Bacteria</taxon>
        <taxon>Bacillati</taxon>
        <taxon>Actinomycetota</taxon>
        <taxon>Actinomycetes</taxon>
        <taxon>Pseudonocardiales</taxon>
        <taxon>Pseudonocardiaceae</taxon>
        <taxon>Amycolatopsis</taxon>
    </lineage>
</organism>